<evidence type="ECO:0000259" key="1">
    <source>
        <dbReference type="PROSITE" id="PS50943"/>
    </source>
</evidence>
<dbReference type="PROSITE" id="PS50943">
    <property type="entry name" value="HTH_CROC1"/>
    <property type="match status" value="1"/>
</dbReference>
<name>A0ABV1DKF7_9FIRM</name>
<sequence>MRIDRIKLVTELARRDMTQKKLAELAGISRATVNYIRCGKTCSDEVGKRIAEALGVNLTDIME</sequence>
<dbReference type="EMBL" id="JBBMFP010000005">
    <property type="protein sequence ID" value="MEQ2430836.1"/>
    <property type="molecule type" value="Genomic_DNA"/>
</dbReference>
<dbReference type="InterPro" id="IPR001387">
    <property type="entry name" value="Cro/C1-type_HTH"/>
</dbReference>
<dbReference type="Pfam" id="PF13443">
    <property type="entry name" value="HTH_26"/>
    <property type="match status" value="1"/>
</dbReference>
<dbReference type="SMART" id="SM00530">
    <property type="entry name" value="HTH_XRE"/>
    <property type="match status" value="1"/>
</dbReference>
<dbReference type="InterPro" id="IPR010982">
    <property type="entry name" value="Lambda_DNA-bd_dom_sf"/>
</dbReference>
<gene>
    <name evidence="2" type="ORF">WMO65_07440</name>
</gene>
<keyword evidence="3" id="KW-1185">Reference proteome</keyword>
<dbReference type="Proteomes" id="UP001457898">
    <property type="component" value="Unassembled WGS sequence"/>
</dbReference>
<protein>
    <submittedName>
        <fullName evidence="2">Helix-turn-helix transcriptional regulator</fullName>
    </submittedName>
</protein>
<evidence type="ECO:0000313" key="3">
    <source>
        <dbReference type="Proteomes" id="UP001457898"/>
    </source>
</evidence>
<proteinExistence type="predicted"/>
<accession>A0ABV1DKF7</accession>
<evidence type="ECO:0000313" key="2">
    <source>
        <dbReference type="EMBL" id="MEQ2430836.1"/>
    </source>
</evidence>
<dbReference type="CDD" id="cd00093">
    <property type="entry name" value="HTH_XRE"/>
    <property type="match status" value="1"/>
</dbReference>
<dbReference type="RefSeq" id="WP_148392945.1">
    <property type="nucleotide sequence ID" value="NZ_JBBMFP010000005.1"/>
</dbReference>
<comment type="caution">
    <text evidence="2">The sequence shown here is derived from an EMBL/GenBank/DDBJ whole genome shotgun (WGS) entry which is preliminary data.</text>
</comment>
<feature type="domain" description="HTH cro/C1-type" evidence="1">
    <location>
        <begin position="8"/>
        <end position="61"/>
    </location>
</feature>
<reference evidence="2 3" key="1">
    <citation type="submission" date="2024-03" db="EMBL/GenBank/DDBJ databases">
        <title>Human intestinal bacterial collection.</title>
        <authorList>
            <person name="Pauvert C."/>
            <person name="Hitch T.C.A."/>
            <person name="Clavel T."/>
        </authorList>
    </citation>
    <scope>NUCLEOTIDE SEQUENCE [LARGE SCALE GENOMIC DNA]</scope>
    <source>
        <strain evidence="2 3">CLA-SR-H028</strain>
    </source>
</reference>
<dbReference type="Gene3D" id="1.10.260.40">
    <property type="entry name" value="lambda repressor-like DNA-binding domains"/>
    <property type="match status" value="1"/>
</dbReference>
<organism evidence="2 3">
    <name type="scientific">Blautia caccae</name>
    <dbReference type="NCBI Taxonomy" id="3133175"/>
    <lineage>
        <taxon>Bacteria</taxon>
        <taxon>Bacillati</taxon>
        <taxon>Bacillota</taxon>
        <taxon>Clostridia</taxon>
        <taxon>Lachnospirales</taxon>
        <taxon>Lachnospiraceae</taxon>
        <taxon>Blautia</taxon>
    </lineage>
</organism>
<dbReference type="SUPFAM" id="SSF47413">
    <property type="entry name" value="lambda repressor-like DNA-binding domains"/>
    <property type="match status" value="1"/>
</dbReference>